<dbReference type="EMBL" id="JBHRYO010000002">
    <property type="protein sequence ID" value="MFC3757098.1"/>
    <property type="molecule type" value="Genomic_DNA"/>
</dbReference>
<dbReference type="Proteomes" id="UP001595735">
    <property type="component" value="Unassembled WGS sequence"/>
</dbReference>
<dbReference type="RefSeq" id="WP_290298081.1">
    <property type="nucleotide sequence ID" value="NZ_JAUFQR010000001.1"/>
</dbReference>
<reference evidence="2" key="1">
    <citation type="journal article" date="2019" name="Int. J. Syst. Evol. Microbiol.">
        <title>The Global Catalogue of Microorganisms (GCM) 10K type strain sequencing project: providing services to taxonomists for standard genome sequencing and annotation.</title>
        <authorList>
            <consortium name="The Broad Institute Genomics Platform"/>
            <consortium name="The Broad Institute Genome Sequencing Center for Infectious Disease"/>
            <person name="Wu L."/>
            <person name="Ma J."/>
        </authorList>
    </citation>
    <scope>NUCLEOTIDE SEQUENCE [LARGE SCALE GENOMIC DNA]</scope>
    <source>
        <strain evidence="2">CECT 7798</strain>
    </source>
</reference>
<dbReference type="PROSITE" id="PS51257">
    <property type="entry name" value="PROKAR_LIPOPROTEIN"/>
    <property type="match status" value="1"/>
</dbReference>
<organism evidence="1 2">
    <name type="scientific">Chryseobacterium tructae</name>
    <dbReference type="NCBI Taxonomy" id="1037380"/>
    <lineage>
        <taxon>Bacteria</taxon>
        <taxon>Pseudomonadati</taxon>
        <taxon>Bacteroidota</taxon>
        <taxon>Flavobacteriia</taxon>
        <taxon>Flavobacteriales</taxon>
        <taxon>Weeksellaceae</taxon>
        <taxon>Chryseobacterium group</taxon>
        <taxon>Chryseobacterium</taxon>
    </lineage>
</organism>
<evidence type="ECO:0008006" key="3">
    <source>
        <dbReference type="Google" id="ProtNLM"/>
    </source>
</evidence>
<name>A0ABV7XXR3_9FLAO</name>
<proteinExistence type="predicted"/>
<gene>
    <name evidence="1" type="ORF">ACFONJ_14075</name>
</gene>
<comment type="caution">
    <text evidence="1">The sequence shown here is derived from an EMBL/GenBank/DDBJ whole genome shotgun (WGS) entry which is preliminary data.</text>
</comment>
<evidence type="ECO:0000313" key="1">
    <source>
        <dbReference type="EMBL" id="MFC3757098.1"/>
    </source>
</evidence>
<accession>A0ABV7XXR3</accession>
<protein>
    <recommendedName>
        <fullName evidence="3">Lipoprotein</fullName>
    </recommendedName>
</protein>
<evidence type="ECO:0000313" key="2">
    <source>
        <dbReference type="Proteomes" id="UP001595735"/>
    </source>
</evidence>
<keyword evidence="2" id="KW-1185">Reference proteome</keyword>
<sequence>MKTILALVFTFCIIISSCAVKNSIKRFLNVETTSKNQSSIPKGNNHSVASSLKCKFCKEKEVLSNDHDLIDFPLSDAQELLAFTFIVFSGLFVFKKESHHPFYNTSKIGSPLPIFLQYQKLII</sequence>